<reference evidence="1 2" key="1">
    <citation type="submission" date="2018-02" db="EMBL/GenBank/DDBJ databases">
        <title>Genomic Encyclopedia of Archaeal and Bacterial Type Strains, Phase II (KMG-II): from individual species to whole genera.</title>
        <authorList>
            <person name="Goeker M."/>
        </authorList>
    </citation>
    <scope>NUCLEOTIDE SEQUENCE [LARGE SCALE GENOMIC DNA]</scope>
    <source>
        <strain evidence="1 2">DSM 18921</strain>
    </source>
</reference>
<accession>A0A2S8S6J6</accession>
<dbReference type="RefSeq" id="WP_245885079.1">
    <property type="nucleotide sequence ID" value="NZ_PVEP01000005.1"/>
</dbReference>
<evidence type="ECO:0000313" key="1">
    <source>
        <dbReference type="EMBL" id="PQV56412.1"/>
    </source>
</evidence>
<dbReference type="AlphaFoldDB" id="A0A2S8S6J6"/>
<proteinExistence type="predicted"/>
<organism evidence="1 2">
    <name type="scientific">Albidovulum denitrificans</name>
    <dbReference type="NCBI Taxonomy" id="404881"/>
    <lineage>
        <taxon>Bacteria</taxon>
        <taxon>Pseudomonadati</taxon>
        <taxon>Pseudomonadota</taxon>
        <taxon>Alphaproteobacteria</taxon>
        <taxon>Rhodobacterales</taxon>
        <taxon>Paracoccaceae</taxon>
        <taxon>Albidovulum</taxon>
    </lineage>
</organism>
<keyword evidence="2" id="KW-1185">Reference proteome</keyword>
<name>A0A2S8S6J6_9RHOB</name>
<sequence length="217" mass="22530">MLIFPLSLADFWDELLVSSMTFDPIEQVESSGVASGKLLTREVGPTLWRGSVTLAKLTPAEAADLAPLLNLARSNGASFLVCDLNRPYPALDPTGNALGAASVTVSGINVSRRGITLTGLPPNYPLSRGDLIGVRYGSGPVRYDLHRIVVPSSADVTGVTGWNEVTPPVASGLSVGDPAELARPTVEAKVVPGSVQSGSRRSGMVEGGGFSFVQTLG</sequence>
<evidence type="ECO:0000313" key="2">
    <source>
        <dbReference type="Proteomes" id="UP000238338"/>
    </source>
</evidence>
<dbReference type="EMBL" id="PVEP01000005">
    <property type="protein sequence ID" value="PQV56412.1"/>
    <property type="molecule type" value="Genomic_DNA"/>
</dbReference>
<comment type="caution">
    <text evidence="1">The sequence shown here is derived from an EMBL/GenBank/DDBJ whole genome shotgun (WGS) entry which is preliminary data.</text>
</comment>
<gene>
    <name evidence="1" type="ORF">LX70_02678</name>
</gene>
<protein>
    <submittedName>
        <fullName evidence="1">Uncharacterized protein</fullName>
    </submittedName>
</protein>
<dbReference type="Proteomes" id="UP000238338">
    <property type="component" value="Unassembled WGS sequence"/>
</dbReference>